<feature type="transmembrane region" description="Helical" evidence="1">
    <location>
        <begin position="218"/>
        <end position="241"/>
    </location>
</feature>
<evidence type="ECO:0000313" key="2">
    <source>
        <dbReference type="EMBL" id="VAW92229.1"/>
    </source>
</evidence>
<keyword evidence="1" id="KW-0812">Transmembrane</keyword>
<name>A0A3B1A230_9ZZZZ</name>
<dbReference type="PANTHER" id="PTHR36840:SF1">
    <property type="entry name" value="BLL5714 PROTEIN"/>
    <property type="match status" value="1"/>
</dbReference>
<protein>
    <recommendedName>
        <fullName evidence="3">Low temperature requirement protein A</fullName>
    </recommendedName>
</protein>
<feature type="transmembrane region" description="Helical" evidence="1">
    <location>
        <begin position="12"/>
        <end position="32"/>
    </location>
</feature>
<keyword evidence="1" id="KW-0472">Membrane</keyword>
<dbReference type="EMBL" id="UOFT01000023">
    <property type="protein sequence ID" value="VAW92229.1"/>
    <property type="molecule type" value="Genomic_DNA"/>
</dbReference>
<dbReference type="Pfam" id="PF06772">
    <property type="entry name" value="LtrA"/>
    <property type="match status" value="1"/>
</dbReference>
<feature type="transmembrane region" description="Helical" evidence="1">
    <location>
        <begin position="157"/>
        <end position="173"/>
    </location>
</feature>
<dbReference type="AlphaFoldDB" id="A0A3B1A230"/>
<proteinExistence type="predicted"/>
<feature type="transmembrane region" description="Helical" evidence="1">
    <location>
        <begin position="262"/>
        <end position="283"/>
    </location>
</feature>
<keyword evidence="1" id="KW-1133">Transmembrane helix</keyword>
<organism evidence="2">
    <name type="scientific">hydrothermal vent metagenome</name>
    <dbReference type="NCBI Taxonomy" id="652676"/>
    <lineage>
        <taxon>unclassified sequences</taxon>
        <taxon>metagenomes</taxon>
        <taxon>ecological metagenomes</taxon>
    </lineage>
</organism>
<feature type="transmembrane region" description="Helical" evidence="1">
    <location>
        <begin position="44"/>
        <end position="63"/>
    </location>
</feature>
<dbReference type="InterPro" id="IPR010640">
    <property type="entry name" value="Low_temperature_requirement_A"/>
</dbReference>
<dbReference type="PANTHER" id="PTHR36840">
    <property type="entry name" value="BLL5714 PROTEIN"/>
    <property type="match status" value="1"/>
</dbReference>
<sequence>MIDEIIKKANWLELLFDLIFVYAISKATHILVHGEHIGIDQYVTFILVMIPIWWTWTGHTLFATRFDSEDTTQRILTLFTMLAVVFWTSFLNADFDKYYHGYLLFYVVIRLTLVVMYWNAARRNPSATPIAKRLCSGFLIGLTVASLSLLFEPPYRYLVLYLGIGIEIITPLLSRRALKAIPVKSHHLPERYGLLTIILLGESVIMLATNLSETPWSTLTVAAAVVGFILMATLWWLYFGLVDNHVLGKELGAGQRIIYGHLFVYMGLSSIAVFIGYAITLKLGSIDHVLLNLFGLGMLFTGLFLIFGWQRVTNRKYLRLYFILLVLIVLLMGFVYFKGL</sequence>
<feature type="transmembrane region" description="Helical" evidence="1">
    <location>
        <begin position="194"/>
        <end position="212"/>
    </location>
</feature>
<reference evidence="2" key="1">
    <citation type="submission" date="2018-06" db="EMBL/GenBank/DDBJ databases">
        <authorList>
            <person name="Zhirakovskaya E."/>
        </authorList>
    </citation>
    <scope>NUCLEOTIDE SEQUENCE</scope>
</reference>
<feature type="transmembrane region" description="Helical" evidence="1">
    <location>
        <begin position="289"/>
        <end position="308"/>
    </location>
</feature>
<evidence type="ECO:0000256" key="1">
    <source>
        <dbReference type="SAM" id="Phobius"/>
    </source>
</evidence>
<feature type="transmembrane region" description="Helical" evidence="1">
    <location>
        <begin position="130"/>
        <end position="151"/>
    </location>
</feature>
<feature type="transmembrane region" description="Helical" evidence="1">
    <location>
        <begin position="99"/>
        <end position="118"/>
    </location>
</feature>
<accession>A0A3B1A230</accession>
<gene>
    <name evidence="2" type="ORF">MNBD_GAMMA23-268</name>
</gene>
<feature type="transmembrane region" description="Helical" evidence="1">
    <location>
        <begin position="75"/>
        <end position="93"/>
    </location>
</feature>
<evidence type="ECO:0008006" key="3">
    <source>
        <dbReference type="Google" id="ProtNLM"/>
    </source>
</evidence>
<feature type="transmembrane region" description="Helical" evidence="1">
    <location>
        <begin position="320"/>
        <end position="337"/>
    </location>
</feature>